<keyword evidence="3" id="KW-1185">Reference proteome</keyword>
<gene>
    <name evidence="2" type="ORF">GCM10010096_06240</name>
</gene>
<accession>A0A8H9IK05</accession>
<keyword evidence="1" id="KW-1133">Transmembrane helix</keyword>
<feature type="transmembrane region" description="Helical" evidence="1">
    <location>
        <begin position="116"/>
        <end position="141"/>
    </location>
</feature>
<keyword evidence="1" id="KW-0812">Transmembrane</keyword>
<dbReference type="AlphaFoldDB" id="A0A8H9IK05"/>
<evidence type="ECO:0000313" key="3">
    <source>
        <dbReference type="Proteomes" id="UP000608923"/>
    </source>
</evidence>
<comment type="caution">
    <text evidence="2">The sequence shown here is derived from an EMBL/GenBank/DDBJ whole genome shotgun (WGS) entry which is preliminary data.</text>
</comment>
<keyword evidence="1" id="KW-0472">Membrane</keyword>
<evidence type="ECO:0000313" key="2">
    <source>
        <dbReference type="EMBL" id="GHC39025.1"/>
    </source>
</evidence>
<dbReference type="EMBL" id="BMZN01000001">
    <property type="protein sequence ID" value="GHC39025.1"/>
    <property type="molecule type" value="Genomic_DNA"/>
</dbReference>
<name>A0A8H9IK05_9BURK</name>
<proteinExistence type="predicted"/>
<feature type="transmembrane region" description="Helical" evidence="1">
    <location>
        <begin position="12"/>
        <end position="30"/>
    </location>
</feature>
<protein>
    <submittedName>
        <fullName evidence="2">Uncharacterized protein</fullName>
    </submittedName>
</protein>
<feature type="transmembrane region" description="Helical" evidence="1">
    <location>
        <begin position="50"/>
        <end position="69"/>
    </location>
</feature>
<evidence type="ECO:0000256" key="1">
    <source>
        <dbReference type="SAM" id="Phobius"/>
    </source>
</evidence>
<sequence length="167" mass="18029">MTHITLKVKRKIHTIAGCLAGLVIFSFFLSTLLVETLGTRQDIAQLKNAIVFPGLFILVPLLAITGGLGRAMMGSTSSAVLVNKMKRMKIIAALGITVLIPCAIMLSHMASKDNFGTLFTVIQIIEILAGATNLTLIILNARDGVLLTKSRRQKVAISTKIAREKNM</sequence>
<organism evidence="2 3">
    <name type="scientific">Alcaligenes pakistanensis</name>
    <dbReference type="NCBI Taxonomy" id="1482717"/>
    <lineage>
        <taxon>Bacteria</taxon>
        <taxon>Pseudomonadati</taxon>
        <taxon>Pseudomonadota</taxon>
        <taxon>Betaproteobacteria</taxon>
        <taxon>Burkholderiales</taxon>
        <taxon>Alcaligenaceae</taxon>
        <taxon>Alcaligenes</taxon>
    </lineage>
</organism>
<dbReference type="RefSeq" id="WP_189391014.1">
    <property type="nucleotide sequence ID" value="NZ_BMZN01000001.1"/>
</dbReference>
<reference evidence="3" key="1">
    <citation type="journal article" date="2019" name="Int. J. Syst. Evol. Microbiol.">
        <title>The Global Catalogue of Microorganisms (GCM) 10K type strain sequencing project: providing services to taxonomists for standard genome sequencing and annotation.</title>
        <authorList>
            <consortium name="The Broad Institute Genomics Platform"/>
            <consortium name="The Broad Institute Genome Sequencing Center for Infectious Disease"/>
            <person name="Wu L."/>
            <person name="Ma J."/>
        </authorList>
    </citation>
    <scope>NUCLEOTIDE SEQUENCE [LARGE SCALE GENOMIC DNA]</scope>
    <source>
        <strain evidence="3">KCTC 42083</strain>
    </source>
</reference>
<feature type="transmembrane region" description="Helical" evidence="1">
    <location>
        <begin position="90"/>
        <end position="110"/>
    </location>
</feature>
<dbReference type="Proteomes" id="UP000608923">
    <property type="component" value="Unassembled WGS sequence"/>
</dbReference>